<evidence type="ECO:0000256" key="1">
    <source>
        <dbReference type="SAM" id="MobiDB-lite"/>
    </source>
</evidence>
<dbReference type="Proteomes" id="UP001066276">
    <property type="component" value="Chromosome 12"/>
</dbReference>
<reference evidence="2" key="1">
    <citation type="journal article" date="2022" name="bioRxiv">
        <title>Sequencing and chromosome-scale assembly of the giantPleurodeles waltlgenome.</title>
        <authorList>
            <person name="Brown T."/>
            <person name="Elewa A."/>
            <person name="Iarovenko S."/>
            <person name="Subramanian E."/>
            <person name="Araus A.J."/>
            <person name="Petzold A."/>
            <person name="Susuki M."/>
            <person name="Suzuki K.-i.T."/>
            <person name="Hayashi T."/>
            <person name="Toyoda A."/>
            <person name="Oliveira C."/>
            <person name="Osipova E."/>
            <person name="Leigh N.D."/>
            <person name="Simon A."/>
            <person name="Yun M.H."/>
        </authorList>
    </citation>
    <scope>NUCLEOTIDE SEQUENCE</scope>
    <source>
        <strain evidence="2">20211129_DDA</strain>
        <tissue evidence="2">Liver</tissue>
    </source>
</reference>
<name>A0AAV7KTZ5_PLEWA</name>
<proteinExistence type="predicted"/>
<feature type="region of interest" description="Disordered" evidence="1">
    <location>
        <begin position="22"/>
        <end position="43"/>
    </location>
</feature>
<dbReference type="EMBL" id="JANPWB010000016">
    <property type="protein sequence ID" value="KAJ1081999.1"/>
    <property type="molecule type" value="Genomic_DNA"/>
</dbReference>
<keyword evidence="3" id="KW-1185">Reference proteome</keyword>
<evidence type="ECO:0000313" key="2">
    <source>
        <dbReference type="EMBL" id="KAJ1081999.1"/>
    </source>
</evidence>
<organism evidence="2 3">
    <name type="scientific">Pleurodeles waltl</name>
    <name type="common">Iberian ribbed newt</name>
    <dbReference type="NCBI Taxonomy" id="8319"/>
    <lineage>
        <taxon>Eukaryota</taxon>
        <taxon>Metazoa</taxon>
        <taxon>Chordata</taxon>
        <taxon>Craniata</taxon>
        <taxon>Vertebrata</taxon>
        <taxon>Euteleostomi</taxon>
        <taxon>Amphibia</taxon>
        <taxon>Batrachia</taxon>
        <taxon>Caudata</taxon>
        <taxon>Salamandroidea</taxon>
        <taxon>Salamandridae</taxon>
        <taxon>Pleurodelinae</taxon>
        <taxon>Pleurodeles</taxon>
    </lineage>
</organism>
<sequence length="116" mass="13343">MLLMPARQLCIHNGQRCATTRATSRATKRLPRIQEGSADAGKELTEEKCTPTWKYGTASRLRWLHTESGFEIAYRIKMVSKTVGGYKDDVLKVHCEEQTTPHCLEYLRYLCSRYTT</sequence>
<gene>
    <name evidence="2" type="ORF">NDU88_002171</name>
</gene>
<protein>
    <submittedName>
        <fullName evidence="2">Uncharacterized protein</fullName>
    </submittedName>
</protein>
<accession>A0AAV7KTZ5</accession>
<evidence type="ECO:0000313" key="3">
    <source>
        <dbReference type="Proteomes" id="UP001066276"/>
    </source>
</evidence>
<comment type="caution">
    <text evidence="2">The sequence shown here is derived from an EMBL/GenBank/DDBJ whole genome shotgun (WGS) entry which is preliminary data.</text>
</comment>
<dbReference type="AlphaFoldDB" id="A0AAV7KTZ5"/>